<dbReference type="PANTHER" id="PTHR43247:SF1">
    <property type="entry name" value="PHOSPHOSERINE AMINOTRANSFERASE"/>
    <property type="match status" value="1"/>
</dbReference>
<dbReference type="InterPro" id="IPR015421">
    <property type="entry name" value="PyrdxlP-dep_Trfase_major"/>
</dbReference>
<keyword evidence="8 12" id="KW-0664">Pyridoxine biosynthesis</keyword>
<feature type="binding site" evidence="12">
    <location>
        <position position="119"/>
    </location>
    <ligand>
        <name>pyridoxal 5'-phosphate</name>
        <dbReference type="ChEBI" id="CHEBI:597326"/>
    </ligand>
</feature>
<organism evidence="14 15">
    <name type="scientific">Flavisolibacter ginsengisoli DSM 18119</name>
    <dbReference type="NCBI Taxonomy" id="1121884"/>
    <lineage>
        <taxon>Bacteria</taxon>
        <taxon>Pseudomonadati</taxon>
        <taxon>Bacteroidota</taxon>
        <taxon>Chitinophagia</taxon>
        <taxon>Chitinophagales</taxon>
        <taxon>Chitinophagaceae</taxon>
        <taxon>Flavisolibacter</taxon>
    </lineage>
</organism>
<dbReference type="AlphaFoldDB" id="A0A1M4VK97"/>
<dbReference type="GO" id="GO:0030170">
    <property type="term" value="F:pyridoxal phosphate binding"/>
    <property type="evidence" value="ECO:0007669"/>
    <property type="project" value="UniProtKB-UniRule"/>
</dbReference>
<evidence type="ECO:0000313" key="14">
    <source>
        <dbReference type="EMBL" id="SHE69300.1"/>
    </source>
</evidence>
<comment type="pathway">
    <text evidence="1 12">Cofactor biosynthesis; pyridoxine 5'-phosphate biosynthesis; pyridoxine 5'-phosphate from D-erythrose 4-phosphate: step 3/5.</text>
</comment>
<feature type="binding site" evidence="12">
    <location>
        <position position="212"/>
    </location>
    <ligand>
        <name>pyridoxal 5'-phosphate</name>
        <dbReference type="ChEBI" id="CHEBI:597326"/>
    </ligand>
</feature>
<dbReference type="HAMAP" id="MF_00160">
    <property type="entry name" value="SerC_aminotrans_5"/>
    <property type="match status" value="1"/>
</dbReference>
<keyword evidence="12" id="KW-0963">Cytoplasm</keyword>
<dbReference type="InterPro" id="IPR015422">
    <property type="entry name" value="PyrdxlP-dep_Trfase_small"/>
</dbReference>
<dbReference type="EC" id="2.6.1.52" evidence="12"/>
<evidence type="ECO:0000259" key="13">
    <source>
        <dbReference type="Pfam" id="PF00266"/>
    </source>
</evidence>
<evidence type="ECO:0000256" key="7">
    <source>
        <dbReference type="ARBA" id="ARBA00022898"/>
    </source>
</evidence>
<evidence type="ECO:0000256" key="6">
    <source>
        <dbReference type="ARBA" id="ARBA00022679"/>
    </source>
</evidence>
<dbReference type="GO" id="GO:0005737">
    <property type="term" value="C:cytoplasm"/>
    <property type="evidence" value="ECO:0007669"/>
    <property type="project" value="UniProtKB-SubCell"/>
</dbReference>
<evidence type="ECO:0000256" key="9">
    <source>
        <dbReference type="ARBA" id="ARBA00023299"/>
    </source>
</evidence>
<reference evidence="14 15" key="1">
    <citation type="submission" date="2016-11" db="EMBL/GenBank/DDBJ databases">
        <authorList>
            <person name="Jaros S."/>
            <person name="Januszkiewicz K."/>
            <person name="Wedrychowicz H."/>
        </authorList>
    </citation>
    <scope>NUCLEOTIDE SEQUENCE [LARGE SCALE GENOMIC DNA]</scope>
    <source>
        <strain evidence="14 15">DSM 18119</strain>
    </source>
</reference>
<dbReference type="FunFam" id="3.40.640.10:FF:000010">
    <property type="entry name" value="Phosphoserine aminotransferase"/>
    <property type="match status" value="1"/>
</dbReference>
<feature type="domain" description="Aminotransferase class V" evidence="13">
    <location>
        <begin position="22"/>
        <end position="365"/>
    </location>
</feature>
<comment type="caution">
    <text evidence="12">Lacks conserved residue(s) required for the propagation of feature annotation.</text>
</comment>
<comment type="catalytic activity">
    <reaction evidence="11 12">
        <text>O-phospho-L-serine + 2-oxoglutarate = 3-phosphooxypyruvate + L-glutamate</text>
        <dbReference type="Rhea" id="RHEA:14329"/>
        <dbReference type="ChEBI" id="CHEBI:16810"/>
        <dbReference type="ChEBI" id="CHEBI:18110"/>
        <dbReference type="ChEBI" id="CHEBI:29985"/>
        <dbReference type="ChEBI" id="CHEBI:57524"/>
        <dbReference type="EC" id="2.6.1.52"/>
    </reaction>
</comment>
<evidence type="ECO:0000256" key="1">
    <source>
        <dbReference type="ARBA" id="ARBA00004915"/>
    </source>
</evidence>
<dbReference type="STRING" id="1121884.SAMN02745131_00884"/>
<sequence length="377" mass="41905">MNANNEILTQLTGNENKTAMVHNFGAGPSILPKEVFEEASRGIINFNNSGLSILEIGHRTKTFQAVIDEAIHTLKDLMHLDAEHEVLFMHGGASTQFFQVPMNLLDEKASAAYTDTGIWGTKAIKEAKLFGNVDVVCSSKDANYSYLPKDFKADPSAAYLHLTTNNTVYGTQWQDLSLFYDQNVPLVADMSSDILSREIDFNKFDLIYAGAQKNIGAAGVNVVIVNKRCLGKVSRKLPTMLDYRNHIEAGSLLNTPPVFAIYVCMLTLRWLKNMGGVSVAEKRNNEKSDLFYQTLDSIPAIRGTVAKEDRSKMNAVFVAENAEVEKEFLALCEKEGMIGIKGHRTTGGFRVSMYNALPYESVKALTDLMLYFANHKY</sequence>
<keyword evidence="9 12" id="KW-0718">Serine biosynthesis</keyword>
<dbReference type="FunFam" id="3.90.1150.10:FF:000006">
    <property type="entry name" value="Phosphoserine aminotransferase"/>
    <property type="match status" value="1"/>
</dbReference>
<evidence type="ECO:0000256" key="5">
    <source>
        <dbReference type="ARBA" id="ARBA00022605"/>
    </source>
</evidence>
<evidence type="ECO:0000256" key="10">
    <source>
        <dbReference type="ARBA" id="ARBA00047630"/>
    </source>
</evidence>
<evidence type="ECO:0000256" key="8">
    <source>
        <dbReference type="ARBA" id="ARBA00023096"/>
    </source>
</evidence>
<keyword evidence="7 12" id="KW-0663">Pyridoxal phosphate</keyword>
<dbReference type="Gene3D" id="3.90.1150.10">
    <property type="entry name" value="Aspartate Aminotransferase, domain 1"/>
    <property type="match status" value="1"/>
</dbReference>
<gene>
    <name evidence="12" type="primary">serC</name>
    <name evidence="14" type="ORF">SAMN02745131_00884</name>
</gene>
<dbReference type="EMBL" id="FQUU01000003">
    <property type="protein sequence ID" value="SHE69300.1"/>
    <property type="molecule type" value="Genomic_DNA"/>
</dbReference>
<accession>A0A1M4VK97</accession>
<dbReference type="NCBIfam" id="NF003764">
    <property type="entry name" value="PRK05355.1"/>
    <property type="match status" value="1"/>
</dbReference>
<comment type="similarity">
    <text evidence="3 12">Belongs to the class-V pyridoxal-phosphate-dependent aminotransferase family. SerC subfamily.</text>
</comment>
<comment type="subcellular location">
    <subcellularLocation>
        <location evidence="12">Cytoplasm</location>
    </subcellularLocation>
</comment>
<keyword evidence="15" id="KW-1185">Reference proteome</keyword>
<dbReference type="RefSeq" id="WP_245793008.1">
    <property type="nucleotide sequence ID" value="NZ_FQUU01000003.1"/>
</dbReference>
<dbReference type="Gene3D" id="3.40.640.10">
    <property type="entry name" value="Type I PLP-dependent aspartate aminotransferase-like (Major domain)"/>
    <property type="match status" value="1"/>
</dbReference>
<keyword evidence="6 12" id="KW-0808">Transferase</keyword>
<keyword evidence="5 12" id="KW-0028">Amino-acid biosynthesis</keyword>
<dbReference type="Proteomes" id="UP000184048">
    <property type="component" value="Unassembled WGS sequence"/>
</dbReference>
<feature type="binding site" evidence="12">
    <location>
        <position position="59"/>
    </location>
    <ligand>
        <name>L-glutamate</name>
        <dbReference type="ChEBI" id="CHEBI:29985"/>
    </ligand>
</feature>
<keyword evidence="4 12" id="KW-0032">Aminotransferase</keyword>
<dbReference type="InterPro" id="IPR015424">
    <property type="entry name" value="PyrdxlP-dep_Trfase"/>
</dbReference>
<feature type="binding site" evidence="12">
    <location>
        <begin position="93"/>
        <end position="94"/>
    </location>
    <ligand>
        <name>pyridoxal 5'-phosphate</name>
        <dbReference type="ChEBI" id="CHEBI:597326"/>
    </ligand>
</feature>
<evidence type="ECO:0000256" key="4">
    <source>
        <dbReference type="ARBA" id="ARBA00022576"/>
    </source>
</evidence>
<dbReference type="GO" id="GO:0006564">
    <property type="term" value="P:L-serine biosynthetic process"/>
    <property type="evidence" value="ECO:0007669"/>
    <property type="project" value="UniProtKB-UniRule"/>
</dbReference>
<dbReference type="SUPFAM" id="SSF53383">
    <property type="entry name" value="PLP-dependent transferases"/>
    <property type="match status" value="1"/>
</dbReference>
<evidence type="ECO:0000313" key="15">
    <source>
        <dbReference type="Proteomes" id="UP000184048"/>
    </source>
</evidence>
<dbReference type="GO" id="GO:0008615">
    <property type="term" value="P:pyridoxine biosynthetic process"/>
    <property type="evidence" value="ECO:0007669"/>
    <property type="project" value="UniProtKB-UniRule"/>
</dbReference>
<dbReference type="UniPathway" id="UPA00244">
    <property type="reaction ID" value="UER00311"/>
</dbReference>
<dbReference type="Pfam" id="PF00266">
    <property type="entry name" value="Aminotran_5"/>
    <property type="match status" value="1"/>
</dbReference>
<comment type="subunit">
    <text evidence="12">Homodimer.</text>
</comment>
<comment type="function">
    <text evidence="12">Catalyzes the reversible conversion of 3-phosphohydroxypyruvate to phosphoserine and of 3-hydroxy-2-oxo-4-phosphonooxybutanoate to phosphohydroxythreonine.</text>
</comment>
<feature type="binding site" evidence="12">
    <location>
        <begin position="254"/>
        <end position="255"/>
    </location>
    <ligand>
        <name>pyridoxal 5'-phosphate</name>
        <dbReference type="ChEBI" id="CHEBI:597326"/>
    </ligand>
</feature>
<evidence type="ECO:0000256" key="3">
    <source>
        <dbReference type="ARBA" id="ARBA00006904"/>
    </source>
</evidence>
<dbReference type="PIRSF" id="PIRSF000525">
    <property type="entry name" value="SerC"/>
    <property type="match status" value="1"/>
</dbReference>
<evidence type="ECO:0000256" key="2">
    <source>
        <dbReference type="ARBA" id="ARBA00005099"/>
    </source>
</evidence>
<dbReference type="UniPathway" id="UPA00135">
    <property type="reaction ID" value="UER00197"/>
</dbReference>
<feature type="binding site" evidence="12">
    <location>
        <position position="167"/>
    </location>
    <ligand>
        <name>pyridoxal 5'-phosphate</name>
        <dbReference type="ChEBI" id="CHEBI:597326"/>
    </ligand>
</feature>
<comment type="pathway">
    <text evidence="2 12">Amino-acid biosynthesis; L-serine biosynthesis; L-serine from 3-phospho-D-glycerate: step 2/3.</text>
</comment>
<evidence type="ECO:0000256" key="11">
    <source>
        <dbReference type="ARBA" id="ARBA00049007"/>
    </source>
</evidence>
<protein>
    <recommendedName>
        <fullName evidence="12">Phosphoserine aminotransferase</fullName>
        <ecNumber evidence="12">2.6.1.52</ecNumber>
    </recommendedName>
    <alternativeName>
        <fullName evidence="12">Phosphohydroxythreonine aminotransferase</fullName>
        <shortName evidence="12">PSAT</shortName>
    </alternativeName>
</protein>
<name>A0A1M4VK97_9BACT</name>
<feature type="binding site" evidence="12">
    <location>
        <position position="189"/>
    </location>
    <ligand>
        <name>pyridoxal 5'-phosphate</name>
        <dbReference type="ChEBI" id="CHEBI:597326"/>
    </ligand>
</feature>
<feature type="modified residue" description="N6-(pyridoxal phosphate)lysine" evidence="12">
    <location>
        <position position="213"/>
    </location>
</feature>
<dbReference type="PANTHER" id="PTHR43247">
    <property type="entry name" value="PHOSPHOSERINE AMINOTRANSFERASE"/>
    <property type="match status" value="1"/>
</dbReference>
<dbReference type="InterPro" id="IPR022278">
    <property type="entry name" value="Pser_aminoTfrase"/>
</dbReference>
<evidence type="ECO:0000256" key="12">
    <source>
        <dbReference type="HAMAP-Rule" id="MF_00160"/>
    </source>
</evidence>
<proteinExistence type="inferred from homology"/>
<dbReference type="GO" id="GO:0004648">
    <property type="term" value="F:O-phospho-L-serine:2-oxoglutarate aminotransferase activity"/>
    <property type="evidence" value="ECO:0007669"/>
    <property type="project" value="UniProtKB-UniRule"/>
</dbReference>
<dbReference type="InterPro" id="IPR000192">
    <property type="entry name" value="Aminotrans_V_dom"/>
</dbReference>
<comment type="cofactor">
    <cofactor evidence="12">
        <name>pyridoxal 5'-phosphate</name>
        <dbReference type="ChEBI" id="CHEBI:597326"/>
    </cofactor>
    <text evidence="12">Binds 1 pyridoxal phosphate per subunit.</text>
</comment>
<comment type="catalytic activity">
    <reaction evidence="10 12">
        <text>4-(phosphooxy)-L-threonine + 2-oxoglutarate = (R)-3-hydroxy-2-oxo-4-phosphooxybutanoate + L-glutamate</text>
        <dbReference type="Rhea" id="RHEA:16573"/>
        <dbReference type="ChEBI" id="CHEBI:16810"/>
        <dbReference type="ChEBI" id="CHEBI:29985"/>
        <dbReference type="ChEBI" id="CHEBI:58452"/>
        <dbReference type="ChEBI" id="CHEBI:58538"/>
        <dbReference type="EC" id="2.6.1.52"/>
    </reaction>
</comment>